<dbReference type="InterPro" id="IPR000160">
    <property type="entry name" value="GGDEF_dom"/>
</dbReference>
<dbReference type="EC" id="2.7.7.65" evidence="2"/>
<dbReference type="PROSITE" id="PS50110">
    <property type="entry name" value="RESPONSE_REGULATORY"/>
    <property type="match status" value="1"/>
</dbReference>
<keyword evidence="8" id="KW-1185">Reference proteome</keyword>
<dbReference type="GO" id="GO:0043709">
    <property type="term" value="P:cell adhesion involved in single-species biofilm formation"/>
    <property type="evidence" value="ECO:0007669"/>
    <property type="project" value="TreeGrafter"/>
</dbReference>
<name>A0AAW8R691_9ALTE</name>
<evidence type="ECO:0000313" key="8">
    <source>
        <dbReference type="Proteomes" id="UP001249020"/>
    </source>
</evidence>
<dbReference type="EMBL" id="JAVRIE010000006">
    <property type="protein sequence ID" value="MDT0583656.1"/>
    <property type="molecule type" value="Genomic_DNA"/>
</dbReference>
<dbReference type="Gene3D" id="3.30.70.270">
    <property type="match status" value="1"/>
</dbReference>
<evidence type="ECO:0000256" key="2">
    <source>
        <dbReference type="ARBA" id="ARBA00012528"/>
    </source>
</evidence>
<dbReference type="InterPro" id="IPR050469">
    <property type="entry name" value="Diguanylate_Cyclase"/>
</dbReference>
<comment type="cofactor">
    <cofactor evidence="1">
        <name>Mg(2+)</name>
        <dbReference type="ChEBI" id="CHEBI:18420"/>
    </cofactor>
</comment>
<evidence type="ECO:0000259" key="5">
    <source>
        <dbReference type="PROSITE" id="PS50110"/>
    </source>
</evidence>
<evidence type="ECO:0000256" key="3">
    <source>
        <dbReference type="ARBA" id="ARBA00034247"/>
    </source>
</evidence>
<dbReference type="PROSITE" id="PS50887">
    <property type="entry name" value="GGDEF"/>
    <property type="match status" value="1"/>
</dbReference>
<dbReference type="InterPro" id="IPR043128">
    <property type="entry name" value="Rev_trsase/Diguanyl_cyclase"/>
</dbReference>
<dbReference type="FunFam" id="3.30.70.270:FF:000001">
    <property type="entry name" value="Diguanylate cyclase domain protein"/>
    <property type="match status" value="1"/>
</dbReference>
<reference evidence="7 8" key="1">
    <citation type="submission" date="2023-09" db="EMBL/GenBank/DDBJ databases">
        <authorList>
            <person name="Rey-Velasco X."/>
        </authorList>
    </citation>
    <scope>NUCLEOTIDE SEQUENCE [LARGE SCALE GENOMIC DNA]</scope>
    <source>
        <strain evidence="7 8">W409</strain>
    </source>
</reference>
<comment type="catalytic activity">
    <reaction evidence="3">
        <text>2 GTP = 3',3'-c-di-GMP + 2 diphosphate</text>
        <dbReference type="Rhea" id="RHEA:24898"/>
        <dbReference type="ChEBI" id="CHEBI:33019"/>
        <dbReference type="ChEBI" id="CHEBI:37565"/>
        <dbReference type="ChEBI" id="CHEBI:58805"/>
        <dbReference type="EC" id="2.7.7.65"/>
    </reaction>
</comment>
<dbReference type="InterPro" id="IPR029787">
    <property type="entry name" value="Nucleotide_cyclase"/>
</dbReference>
<dbReference type="GO" id="GO:0052621">
    <property type="term" value="F:diguanylate cyclase activity"/>
    <property type="evidence" value="ECO:0007669"/>
    <property type="project" value="UniProtKB-EC"/>
</dbReference>
<keyword evidence="4" id="KW-0597">Phosphoprotein</keyword>
<dbReference type="Pfam" id="PF00990">
    <property type="entry name" value="GGDEF"/>
    <property type="match status" value="1"/>
</dbReference>
<dbReference type="InterPro" id="IPR011006">
    <property type="entry name" value="CheY-like_superfamily"/>
</dbReference>
<dbReference type="Pfam" id="PF00072">
    <property type="entry name" value="Response_reg"/>
    <property type="match status" value="1"/>
</dbReference>
<dbReference type="GO" id="GO:0005886">
    <property type="term" value="C:plasma membrane"/>
    <property type="evidence" value="ECO:0007669"/>
    <property type="project" value="TreeGrafter"/>
</dbReference>
<accession>A0AAW8R691</accession>
<organism evidence="7 8">
    <name type="scientific">Brumicola blandensis</name>
    <dbReference type="NCBI Taxonomy" id="3075611"/>
    <lineage>
        <taxon>Bacteria</taxon>
        <taxon>Pseudomonadati</taxon>
        <taxon>Pseudomonadota</taxon>
        <taxon>Gammaproteobacteria</taxon>
        <taxon>Alteromonadales</taxon>
        <taxon>Alteromonadaceae</taxon>
        <taxon>Brumicola</taxon>
    </lineage>
</organism>
<comment type="caution">
    <text evidence="7">The sequence shown here is derived from an EMBL/GenBank/DDBJ whole genome shotgun (WGS) entry which is preliminary data.</text>
</comment>
<protein>
    <recommendedName>
        <fullName evidence="2">diguanylate cyclase</fullName>
        <ecNumber evidence="2">2.7.7.65</ecNumber>
    </recommendedName>
</protein>
<dbReference type="SMART" id="SM00448">
    <property type="entry name" value="REC"/>
    <property type="match status" value="1"/>
</dbReference>
<dbReference type="PANTHER" id="PTHR45138">
    <property type="entry name" value="REGULATORY COMPONENTS OF SENSORY TRANSDUCTION SYSTEM"/>
    <property type="match status" value="1"/>
</dbReference>
<gene>
    <name evidence="7" type="ORF">RM544_13995</name>
</gene>
<feature type="domain" description="Response regulatory" evidence="5">
    <location>
        <begin position="21"/>
        <end position="137"/>
    </location>
</feature>
<keyword evidence="7" id="KW-0548">Nucleotidyltransferase</keyword>
<dbReference type="Proteomes" id="UP001249020">
    <property type="component" value="Unassembled WGS sequence"/>
</dbReference>
<dbReference type="RefSeq" id="WP_311362425.1">
    <property type="nucleotide sequence ID" value="NZ_JAVRIE010000006.1"/>
</dbReference>
<evidence type="ECO:0000256" key="1">
    <source>
        <dbReference type="ARBA" id="ARBA00001946"/>
    </source>
</evidence>
<dbReference type="CDD" id="cd01949">
    <property type="entry name" value="GGDEF"/>
    <property type="match status" value="1"/>
</dbReference>
<feature type="domain" description="GGDEF" evidence="6">
    <location>
        <begin position="180"/>
        <end position="317"/>
    </location>
</feature>
<dbReference type="SUPFAM" id="SSF52172">
    <property type="entry name" value="CheY-like"/>
    <property type="match status" value="1"/>
</dbReference>
<dbReference type="GO" id="GO:0000160">
    <property type="term" value="P:phosphorelay signal transduction system"/>
    <property type="evidence" value="ECO:0007669"/>
    <property type="project" value="InterPro"/>
</dbReference>
<dbReference type="PANTHER" id="PTHR45138:SF9">
    <property type="entry name" value="DIGUANYLATE CYCLASE DGCM-RELATED"/>
    <property type="match status" value="1"/>
</dbReference>
<evidence type="ECO:0000256" key="4">
    <source>
        <dbReference type="PROSITE-ProRule" id="PRU00169"/>
    </source>
</evidence>
<sequence length="332" mass="37184">MPLQQVVPTIKPVKSAVKRSRLLIVDDDPTQLRFYLQGLNDVYHCQFASSASEAVTFARQFPQPDLIILDVVLPDVNGFEICQILKEDQLTSHIPVIFVSGQDDVESKLKGFEHGCVDYISKPVLLPEMQARISTHIKLKQQTIMLESLAYTDPLTQVGNRRKYNETLQREWARSIRYGQPIAMLLMDIDYFKQFNDFYGHGVGDDCLIKICSHLRDLVNRPGDLFARIGGEEFVILLTDCGIEGALRKADEVLRTVSMLNIANQGAPKLDRVTLSIGVAVTTPKHQEEPLTLFQAADEALYEAKHSGRNKFSVSKLMDGTQTSDSLANSST</sequence>
<evidence type="ECO:0000313" key="7">
    <source>
        <dbReference type="EMBL" id="MDT0583656.1"/>
    </source>
</evidence>
<dbReference type="SMART" id="SM00267">
    <property type="entry name" value="GGDEF"/>
    <property type="match status" value="1"/>
</dbReference>
<feature type="modified residue" description="4-aspartylphosphate" evidence="4">
    <location>
        <position position="70"/>
    </location>
</feature>
<dbReference type="AlphaFoldDB" id="A0AAW8R691"/>
<dbReference type="SUPFAM" id="SSF55073">
    <property type="entry name" value="Nucleotide cyclase"/>
    <property type="match status" value="1"/>
</dbReference>
<dbReference type="Gene3D" id="3.40.50.2300">
    <property type="match status" value="1"/>
</dbReference>
<dbReference type="GO" id="GO:1902201">
    <property type="term" value="P:negative regulation of bacterial-type flagellum-dependent cell motility"/>
    <property type="evidence" value="ECO:0007669"/>
    <property type="project" value="TreeGrafter"/>
</dbReference>
<keyword evidence="7" id="KW-0808">Transferase</keyword>
<dbReference type="NCBIfam" id="TIGR00254">
    <property type="entry name" value="GGDEF"/>
    <property type="match status" value="1"/>
</dbReference>
<proteinExistence type="predicted"/>
<evidence type="ECO:0000259" key="6">
    <source>
        <dbReference type="PROSITE" id="PS50887"/>
    </source>
</evidence>
<dbReference type="InterPro" id="IPR001789">
    <property type="entry name" value="Sig_transdc_resp-reg_receiver"/>
</dbReference>